<evidence type="ECO:0000259" key="8">
    <source>
        <dbReference type="Pfam" id="PF03710"/>
    </source>
</evidence>
<evidence type="ECO:0000256" key="5">
    <source>
        <dbReference type="ARBA" id="ARBA00022842"/>
    </source>
</evidence>
<comment type="catalytic activity">
    <reaction evidence="7">
        <text>[glutamine synthetase]-L-tyrosine + ATP = [glutamine synthetase]-O(4)-(5'-adenylyl)-L-tyrosine + diphosphate</text>
        <dbReference type="Rhea" id="RHEA:18589"/>
        <dbReference type="Rhea" id="RHEA-COMP:10660"/>
        <dbReference type="Rhea" id="RHEA-COMP:10661"/>
        <dbReference type="ChEBI" id="CHEBI:30616"/>
        <dbReference type="ChEBI" id="CHEBI:33019"/>
        <dbReference type="ChEBI" id="CHEBI:46858"/>
        <dbReference type="ChEBI" id="CHEBI:83624"/>
        <dbReference type="EC" id="2.7.7.42"/>
    </reaction>
</comment>
<protein>
    <recommendedName>
        <fullName evidence="7">Bifunctional glutamine synthetase adenylyltransferase/adenylyl-removing enzyme</fullName>
    </recommendedName>
    <alternativeName>
        <fullName evidence="7">ATP:glutamine synthetase adenylyltransferase</fullName>
    </alternativeName>
    <alternativeName>
        <fullName evidence="7">ATase</fullName>
    </alternativeName>
    <domain>
        <recommendedName>
            <fullName evidence="7">Glutamine synthetase adenylyl-L-tyrosine phosphorylase</fullName>
            <ecNumber evidence="7">2.7.7.89</ecNumber>
        </recommendedName>
        <alternativeName>
            <fullName evidence="7">Adenylyl removase</fullName>
            <shortName evidence="7">AR</shortName>
            <shortName evidence="7">AT-N</shortName>
        </alternativeName>
    </domain>
    <domain>
        <recommendedName>
            <fullName evidence="7">Glutamine synthetase adenylyl transferase</fullName>
            <ecNumber evidence="7">2.7.7.42</ecNumber>
        </recommendedName>
        <alternativeName>
            <fullName evidence="7">Adenylyl transferase</fullName>
            <shortName evidence="7">AT</shortName>
            <shortName evidence="7">AT-C</shortName>
        </alternativeName>
    </domain>
</protein>
<keyword evidence="1 7" id="KW-0808">Transferase</keyword>
<dbReference type="HAMAP" id="MF_00802">
    <property type="entry name" value="GlnE"/>
    <property type="match status" value="1"/>
</dbReference>
<dbReference type="GO" id="GO:0047388">
    <property type="term" value="F:[glutamine synthetase]-adenylyl-L-tyrosine phosphorylase activity"/>
    <property type="evidence" value="ECO:0007669"/>
    <property type="project" value="UniProtKB-EC"/>
</dbReference>
<dbReference type="PANTHER" id="PTHR30621">
    <property type="entry name" value="GLUTAMINE SYNTHETASE ADENYLYLTRANSFERASE"/>
    <property type="match status" value="1"/>
</dbReference>
<dbReference type="GO" id="GO:0008882">
    <property type="term" value="F:[glutamate-ammonia-ligase] adenylyltransferase activity"/>
    <property type="evidence" value="ECO:0007669"/>
    <property type="project" value="UniProtKB-UniRule"/>
</dbReference>
<comment type="function">
    <text evidence="7">Involved in the regulation of glutamine synthetase GlnA, a key enzyme in the process to assimilate ammonia. When cellular nitrogen levels are high, the C-terminal adenylyl transferase (AT) inactivates GlnA by covalent transfer of an adenylyl group from ATP to specific tyrosine residue of GlnA, thus reducing its activity. Conversely, when nitrogen levels are low, the N-terminal adenylyl removase (AR) activates GlnA by removing the adenylyl group by phosphorolysis, increasing its activity. The regulatory region of GlnE binds the signal transduction protein PII (GlnB) which indicates the nitrogen status of the cell.</text>
</comment>
<evidence type="ECO:0000256" key="1">
    <source>
        <dbReference type="ARBA" id="ARBA00022679"/>
    </source>
</evidence>
<dbReference type="InterPro" id="IPR043519">
    <property type="entry name" value="NT_sf"/>
</dbReference>
<dbReference type="GO" id="GO:0005524">
    <property type="term" value="F:ATP binding"/>
    <property type="evidence" value="ECO:0007669"/>
    <property type="project" value="UniProtKB-UniRule"/>
</dbReference>
<evidence type="ECO:0000313" key="11">
    <source>
        <dbReference type="Proteomes" id="UP000286985"/>
    </source>
</evidence>
<dbReference type="GO" id="GO:0016874">
    <property type="term" value="F:ligase activity"/>
    <property type="evidence" value="ECO:0007669"/>
    <property type="project" value="UniProtKB-KW"/>
</dbReference>
<dbReference type="Pfam" id="PF08335">
    <property type="entry name" value="GlnD_UR_UTase"/>
    <property type="match status" value="2"/>
</dbReference>
<dbReference type="SUPFAM" id="SSF81301">
    <property type="entry name" value="Nucleotidyltransferase"/>
    <property type="match status" value="2"/>
</dbReference>
<feature type="region of interest" description="Adenylyl transferase" evidence="7">
    <location>
        <begin position="419"/>
        <end position="915"/>
    </location>
</feature>
<evidence type="ECO:0000256" key="4">
    <source>
        <dbReference type="ARBA" id="ARBA00022840"/>
    </source>
</evidence>
<feature type="domain" description="PII-uridylyltransferase/Glutamine-synthetase adenylyltransferase" evidence="9">
    <location>
        <begin position="267"/>
        <end position="404"/>
    </location>
</feature>
<evidence type="ECO:0000256" key="3">
    <source>
        <dbReference type="ARBA" id="ARBA00022741"/>
    </source>
</evidence>
<dbReference type="RefSeq" id="WP_092840741.1">
    <property type="nucleotide sequence ID" value="NZ_FPCF01000004.1"/>
</dbReference>
<keyword evidence="2 7" id="KW-0548">Nucleotidyltransferase</keyword>
<dbReference type="CDD" id="cd05401">
    <property type="entry name" value="NT_GlnE_GlnD_like"/>
    <property type="match status" value="2"/>
</dbReference>
<keyword evidence="5 7" id="KW-0460">Magnesium</keyword>
<dbReference type="Gene3D" id="1.20.120.330">
    <property type="entry name" value="Nucleotidyltransferases domain 2"/>
    <property type="match status" value="2"/>
</dbReference>
<sequence>MDAQRKVCEISQFVARTIEQQPDAIQWQNGHVVLPTTDAYAHTVNDILGSCVDEPEAQRTLRRVRQQWYASLAAADLLQQISVPDMLKHISATADAFINGALNWLYPRYCERFGTPRDNQGQAMPLLVIGMGKLGGQELNFSSDIDLIFCYPTQGETDHSRKPIENSVFFTRLAQALVGLLDQITADGRVFRVDLRLRPFGQSGPVVASISALEYYYQEQGRDWERYAMVKARLIGGSKAYEDELKSLLRPFVYRRYIDFSAIDALRKMKTLITQETRRKGLERNIKLGAGGIREIEFIAQAFQLIRGGQQRQLQTQSLYAAYHAIAELNILPEATVEQLLQCYEKLRKMEHVLQQLNDEQTQTLPDDAPTQQRISLAYEQPWPDIEADIRATMATVHEQFQQVIGDPDAEDEEAGQLQLLWQDMIEDDTAIDVLLDFGLAKSTAQLIWQQVNQLRMDVRKRGSGPRGRKAMARLVPLLLERIVQFADADSVLERVLQVLRKIMTRTAYVELLVENAGAREQLIKLCRASSWLTSQIAMYPLLLDELIDPQHLYRLPELNDYPRLLDEFLLRIPEQEHDLEAQMDALRQARQVLQLKVAAADISGALPLMKVSDHLSYLAEALIDKVVRLAWHQLVEKHGAPPERSADDMGFAVMAYGKLGGLELGYGSDLDLVFITDTNYEGDTLGPKAIGIQQFYLRLAQRILHLFTARTLVGSLYEVDMRLRPSGKSGLLVTRLDTFASYLQEDAWTWELQALVRARPVFGAQPLRDKLIALRQRQICQRRDEQQLREQVLSMREKMRGHLAARVNAQQFDVKQGAGGITDLEFLVQYLTLRFAHEIPTLATFTDNIRILEQAEHKHLLTKQESQALITAYIAEREVLHKLALDDRGSVTHENLEDYRHTVITAWQHWLGKS</sequence>
<evidence type="ECO:0000256" key="7">
    <source>
        <dbReference type="HAMAP-Rule" id="MF_00802"/>
    </source>
</evidence>
<dbReference type="EMBL" id="PIPU01000005">
    <property type="protein sequence ID" value="RUO47038.1"/>
    <property type="molecule type" value="Genomic_DNA"/>
</dbReference>
<dbReference type="Proteomes" id="UP000286985">
    <property type="component" value="Unassembled WGS sequence"/>
</dbReference>
<dbReference type="Gene3D" id="3.30.460.10">
    <property type="entry name" value="Beta Polymerase, domain 2"/>
    <property type="match status" value="2"/>
</dbReference>
<evidence type="ECO:0000256" key="2">
    <source>
        <dbReference type="ARBA" id="ARBA00022695"/>
    </source>
</evidence>
<name>A0A432XE65_9GAMM</name>
<feature type="domain" description="PII-uridylyltransferase/Glutamine-synthetase adenylyltransferase" evidence="9">
    <location>
        <begin position="796"/>
        <end position="887"/>
    </location>
</feature>
<keyword evidence="10" id="KW-0436">Ligase</keyword>
<dbReference type="OrthoDB" id="9759366at2"/>
<reference evidence="11" key="1">
    <citation type="journal article" date="2018" name="Front. Microbiol.">
        <title>Genome-Based Analysis Reveals the Taxonomy and Diversity of the Family Idiomarinaceae.</title>
        <authorList>
            <person name="Liu Y."/>
            <person name="Lai Q."/>
            <person name="Shao Z."/>
        </authorList>
    </citation>
    <scope>NUCLEOTIDE SEQUENCE [LARGE SCALE GENOMIC DNA]</scope>
    <source>
        <strain evidence="11">908033</strain>
    </source>
</reference>
<dbReference type="Gene3D" id="1.20.120.1510">
    <property type="match status" value="1"/>
</dbReference>
<evidence type="ECO:0000256" key="6">
    <source>
        <dbReference type="ARBA" id="ARBA00023268"/>
    </source>
</evidence>
<feature type="domain" description="Glutamate-ammonia ligase adenylyltransferase repeated" evidence="8">
    <location>
        <begin position="521"/>
        <end position="769"/>
    </location>
</feature>
<dbReference type="PANTHER" id="PTHR30621:SF0">
    <property type="entry name" value="BIFUNCTIONAL GLUTAMINE SYNTHETASE ADENYLYLTRANSFERASE_ADENYLYL-REMOVING ENZYME"/>
    <property type="match status" value="1"/>
</dbReference>
<dbReference type="FunFam" id="3.30.460.10:FF:000009">
    <property type="entry name" value="Bifunctional glutamine synthetase adenylyltransferase/adenylyl-removing enzyme"/>
    <property type="match status" value="1"/>
</dbReference>
<feature type="domain" description="Glutamate-ammonia ligase adenylyltransferase repeated" evidence="8">
    <location>
        <begin position="5"/>
        <end position="242"/>
    </location>
</feature>
<evidence type="ECO:0000259" key="9">
    <source>
        <dbReference type="Pfam" id="PF08335"/>
    </source>
</evidence>
<dbReference type="GO" id="GO:0000820">
    <property type="term" value="P:regulation of glutamine family amino acid metabolic process"/>
    <property type="evidence" value="ECO:0007669"/>
    <property type="project" value="UniProtKB-UniRule"/>
</dbReference>
<dbReference type="NCBIfam" id="NF008292">
    <property type="entry name" value="PRK11072.1"/>
    <property type="match status" value="1"/>
</dbReference>
<dbReference type="InterPro" id="IPR005190">
    <property type="entry name" value="GlnE_rpt_dom"/>
</dbReference>
<dbReference type="FunFam" id="1.20.120.330:FF:000005">
    <property type="entry name" value="Bifunctional glutamine synthetase adenylyltransferase/adenylyl-removing enzyme"/>
    <property type="match status" value="1"/>
</dbReference>
<keyword evidence="11" id="KW-1185">Reference proteome</keyword>
<comment type="cofactor">
    <cofactor evidence="7">
        <name>Mg(2+)</name>
        <dbReference type="ChEBI" id="CHEBI:18420"/>
    </cofactor>
</comment>
<dbReference type="EC" id="2.7.7.42" evidence="7"/>
<keyword evidence="6 7" id="KW-0511">Multifunctional enzyme</keyword>
<dbReference type="EC" id="2.7.7.89" evidence="7"/>
<proteinExistence type="inferred from homology"/>
<accession>A0A432XE65</accession>
<keyword evidence="3 7" id="KW-0547">Nucleotide-binding</keyword>
<dbReference type="InterPro" id="IPR023057">
    <property type="entry name" value="GlnE"/>
</dbReference>
<dbReference type="AlphaFoldDB" id="A0A432XE65"/>
<dbReference type="STRING" id="519452.SAMN04488139_1809"/>
<organism evidence="10 11">
    <name type="scientific">Pseudidiomarina donghaiensis</name>
    <dbReference type="NCBI Taxonomy" id="519452"/>
    <lineage>
        <taxon>Bacteria</taxon>
        <taxon>Pseudomonadati</taxon>
        <taxon>Pseudomonadota</taxon>
        <taxon>Gammaproteobacteria</taxon>
        <taxon>Alteromonadales</taxon>
        <taxon>Idiomarinaceae</taxon>
        <taxon>Pseudidiomarina</taxon>
    </lineage>
</organism>
<comment type="similarity">
    <text evidence="7">Belongs to the GlnE family.</text>
</comment>
<dbReference type="InterPro" id="IPR013546">
    <property type="entry name" value="PII_UdlTrfase/GS_AdlTrfase"/>
</dbReference>
<keyword evidence="4 7" id="KW-0067">ATP-binding</keyword>
<dbReference type="Pfam" id="PF03710">
    <property type="entry name" value="GlnE"/>
    <property type="match status" value="2"/>
</dbReference>
<comment type="caution">
    <text evidence="10">The sequence shown here is derived from an EMBL/GenBank/DDBJ whole genome shotgun (WGS) entry which is preliminary data.</text>
</comment>
<dbReference type="GO" id="GO:0000287">
    <property type="term" value="F:magnesium ion binding"/>
    <property type="evidence" value="ECO:0007669"/>
    <property type="project" value="UniProtKB-UniRule"/>
</dbReference>
<feature type="region of interest" description="Adenylyl removase" evidence="7">
    <location>
        <begin position="1"/>
        <end position="409"/>
    </location>
</feature>
<gene>
    <name evidence="7" type="primary">glnE</name>
    <name evidence="10" type="ORF">CWE24_09925</name>
</gene>
<evidence type="ECO:0000313" key="10">
    <source>
        <dbReference type="EMBL" id="RUO47038.1"/>
    </source>
</evidence>
<dbReference type="SUPFAM" id="SSF81593">
    <property type="entry name" value="Nucleotidyltransferase substrate binding subunit/domain"/>
    <property type="match status" value="2"/>
</dbReference>
<comment type="catalytic activity">
    <reaction evidence="7">
        <text>[glutamine synthetase]-O(4)-(5'-adenylyl)-L-tyrosine + phosphate = [glutamine synthetase]-L-tyrosine + ADP</text>
        <dbReference type="Rhea" id="RHEA:43716"/>
        <dbReference type="Rhea" id="RHEA-COMP:10660"/>
        <dbReference type="Rhea" id="RHEA-COMP:10661"/>
        <dbReference type="ChEBI" id="CHEBI:43474"/>
        <dbReference type="ChEBI" id="CHEBI:46858"/>
        <dbReference type="ChEBI" id="CHEBI:83624"/>
        <dbReference type="ChEBI" id="CHEBI:456216"/>
        <dbReference type="EC" id="2.7.7.89"/>
    </reaction>
</comment>
<dbReference type="GO" id="GO:0005829">
    <property type="term" value="C:cytosol"/>
    <property type="evidence" value="ECO:0007669"/>
    <property type="project" value="TreeGrafter"/>
</dbReference>